<evidence type="ECO:0000256" key="2">
    <source>
        <dbReference type="ARBA" id="ARBA00022573"/>
    </source>
</evidence>
<keyword evidence="2" id="KW-0169">Cobalamin biosynthesis</keyword>
<dbReference type="KEGG" id="tes:BW730_07175"/>
<evidence type="ECO:0000313" key="7">
    <source>
        <dbReference type="Proteomes" id="UP000188145"/>
    </source>
</evidence>
<evidence type="ECO:0000313" key="6">
    <source>
        <dbReference type="EMBL" id="AQP47315.1"/>
    </source>
</evidence>
<accession>A0A1Q2CMM8</accession>
<dbReference type="EMBL" id="CP019606">
    <property type="protein sequence ID" value="AQP47315.1"/>
    <property type="molecule type" value="Genomic_DNA"/>
</dbReference>
<name>A0A1Q2CMM8_9ACTN</name>
<dbReference type="OrthoDB" id="9787825at2"/>
<keyword evidence="5" id="KW-0949">S-adenosyl-L-methionine</keyword>
<evidence type="ECO:0000256" key="1">
    <source>
        <dbReference type="ARBA" id="ARBA00004953"/>
    </source>
</evidence>
<dbReference type="PANTHER" id="PTHR43182:SF1">
    <property type="entry name" value="COBALT-PRECORRIN-7 C(5)-METHYLTRANSFERASE"/>
    <property type="match status" value="1"/>
</dbReference>
<dbReference type="InterPro" id="IPR050714">
    <property type="entry name" value="Cobalamin_biosynth_MTase"/>
</dbReference>
<evidence type="ECO:0000256" key="3">
    <source>
        <dbReference type="ARBA" id="ARBA00022603"/>
    </source>
</evidence>
<dbReference type="GO" id="GO:0008276">
    <property type="term" value="F:protein methyltransferase activity"/>
    <property type="evidence" value="ECO:0007669"/>
    <property type="project" value="InterPro"/>
</dbReference>
<dbReference type="Gene3D" id="3.40.50.150">
    <property type="entry name" value="Vaccinia Virus protein VP39"/>
    <property type="match status" value="1"/>
</dbReference>
<dbReference type="STRING" id="1332264.BW730_07175"/>
<protein>
    <submittedName>
        <fullName evidence="6">Precorrin-6Y C5,15-methyltransferase (Decarboxylating) subunit CbiT</fullName>
    </submittedName>
</protein>
<proteinExistence type="predicted"/>
<dbReference type="PANTHER" id="PTHR43182">
    <property type="entry name" value="COBALT-PRECORRIN-6B C(15)-METHYLTRANSFERASE (DECARBOXYLATING)"/>
    <property type="match status" value="1"/>
</dbReference>
<dbReference type="GO" id="GO:0032259">
    <property type="term" value="P:methylation"/>
    <property type="evidence" value="ECO:0007669"/>
    <property type="project" value="UniProtKB-KW"/>
</dbReference>
<keyword evidence="3 6" id="KW-0489">Methyltransferase</keyword>
<dbReference type="AlphaFoldDB" id="A0A1Q2CMM8"/>
<dbReference type="RefSeq" id="WP_077685644.1">
    <property type="nucleotide sequence ID" value="NZ_CP019606.1"/>
</dbReference>
<gene>
    <name evidence="6" type="ORF">BW730_07175</name>
</gene>
<reference evidence="7" key="1">
    <citation type="submission" date="2017-02" db="EMBL/GenBank/DDBJ databases">
        <title>Tessaracoccus aquaemaris sp. nov., isolated from the intestine of a Korean rockfish, Sebastes schlegelii, in a marine aquaculture pond.</title>
        <authorList>
            <person name="Tak E.J."/>
            <person name="Bae J.-W."/>
        </authorList>
    </citation>
    <scope>NUCLEOTIDE SEQUENCE [LARGE SCALE GENOMIC DNA]</scope>
    <source>
        <strain evidence="7">NSG39</strain>
    </source>
</reference>
<keyword evidence="7" id="KW-1185">Reference proteome</keyword>
<dbReference type="NCBIfam" id="TIGR02469">
    <property type="entry name" value="CbiT"/>
    <property type="match status" value="1"/>
</dbReference>
<comment type="pathway">
    <text evidence="1">Cofactor biosynthesis; adenosylcobalamin biosynthesis.</text>
</comment>
<dbReference type="SUPFAM" id="SSF53335">
    <property type="entry name" value="S-adenosyl-L-methionine-dependent methyltransferases"/>
    <property type="match status" value="1"/>
</dbReference>
<dbReference type="GO" id="GO:0009236">
    <property type="term" value="P:cobalamin biosynthetic process"/>
    <property type="evidence" value="ECO:0007669"/>
    <property type="project" value="UniProtKB-UniPathway"/>
</dbReference>
<dbReference type="InterPro" id="IPR014008">
    <property type="entry name" value="Cbl_synth_MTase_CbiT"/>
</dbReference>
<evidence type="ECO:0000256" key="4">
    <source>
        <dbReference type="ARBA" id="ARBA00022679"/>
    </source>
</evidence>
<dbReference type="Proteomes" id="UP000188145">
    <property type="component" value="Chromosome"/>
</dbReference>
<evidence type="ECO:0000256" key="5">
    <source>
        <dbReference type="ARBA" id="ARBA00022691"/>
    </source>
</evidence>
<dbReference type="UniPathway" id="UPA00148"/>
<sequence length="196" mass="20431">MIIDRDCALFGTSPGLPDEAFASDGLITKRAVRASALAHLRPLPGQLLWDVGVGAGSVAIEWCRGAVGAQAIGLERRADRAARALENAERLAPGGAFSLVLGEAHDLLPQLPAPDAVFVGGGATMALLADAMAALRPAGRVVVHGITLEAELLCAEAHARWGGHLSRLQIETLEPLGSLQGWKPARTVTQWALTAD</sequence>
<dbReference type="InterPro" id="IPR029063">
    <property type="entry name" value="SAM-dependent_MTases_sf"/>
</dbReference>
<keyword evidence="4 6" id="KW-0808">Transferase</keyword>
<organism evidence="6 7">
    <name type="scientific">Tessaracoccus aquimaris</name>
    <dbReference type="NCBI Taxonomy" id="1332264"/>
    <lineage>
        <taxon>Bacteria</taxon>
        <taxon>Bacillati</taxon>
        <taxon>Actinomycetota</taxon>
        <taxon>Actinomycetes</taxon>
        <taxon>Propionibacteriales</taxon>
        <taxon>Propionibacteriaceae</taxon>
        <taxon>Tessaracoccus</taxon>
    </lineage>
</organism>